<name>A0A8X6YIH2_9ARAC</name>
<organism evidence="2 3">
    <name type="scientific">Trichonephila inaurata madagascariensis</name>
    <dbReference type="NCBI Taxonomy" id="2747483"/>
    <lineage>
        <taxon>Eukaryota</taxon>
        <taxon>Metazoa</taxon>
        <taxon>Ecdysozoa</taxon>
        <taxon>Arthropoda</taxon>
        <taxon>Chelicerata</taxon>
        <taxon>Arachnida</taxon>
        <taxon>Araneae</taxon>
        <taxon>Araneomorphae</taxon>
        <taxon>Entelegynae</taxon>
        <taxon>Araneoidea</taxon>
        <taxon>Nephilidae</taxon>
        <taxon>Trichonephila</taxon>
        <taxon>Trichonephila inaurata</taxon>
    </lineage>
</organism>
<protein>
    <submittedName>
        <fullName evidence="2">Uncharacterized protein</fullName>
    </submittedName>
</protein>
<proteinExistence type="predicted"/>
<keyword evidence="3" id="KW-1185">Reference proteome</keyword>
<feature type="transmembrane region" description="Helical" evidence="1">
    <location>
        <begin position="55"/>
        <end position="79"/>
    </location>
</feature>
<dbReference type="Proteomes" id="UP000886998">
    <property type="component" value="Unassembled WGS sequence"/>
</dbReference>
<comment type="caution">
    <text evidence="2">The sequence shown here is derived from an EMBL/GenBank/DDBJ whole genome shotgun (WGS) entry which is preliminary data.</text>
</comment>
<gene>
    <name evidence="2" type="ORF">TNIN_53661</name>
</gene>
<dbReference type="OrthoDB" id="6453105at2759"/>
<sequence length="194" mass="22122">MLGQFLIICYYASLSLEEIKNGIVSATTQEDRKPQPNLADKYSSLIRILKEVQQIFSLASFSLCLEFITSSFTCLSILLLRPDSMLKLHKFESGSMLITNTASLIAMFYFGGRIPLEMTDIRMTFYVKYMEESNRFTHNNSQAKLSSLKKLVDLPEIVLSGCDIVHYTKTNIFSAIGSFITYTLLLLQFNHRNI</sequence>
<reference evidence="2" key="1">
    <citation type="submission" date="2020-08" db="EMBL/GenBank/DDBJ databases">
        <title>Multicomponent nature underlies the extraordinary mechanical properties of spider dragline silk.</title>
        <authorList>
            <person name="Kono N."/>
            <person name="Nakamura H."/>
            <person name="Mori M."/>
            <person name="Yoshida Y."/>
            <person name="Ohtoshi R."/>
            <person name="Malay A.D."/>
            <person name="Moran D.A.P."/>
            <person name="Tomita M."/>
            <person name="Numata K."/>
            <person name="Arakawa K."/>
        </authorList>
    </citation>
    <scope>NUCLEOTIDE SEQUENCE</scope>
</reference>
<evidence type="ECO:0000313" key="2">
    <source>
        <dbReference type="EMBL" id="GFY71338.1"/>
    </source>
</evidence>
<dbReference type="EMBL" id="BMAV01018744">
    <property type="protein sequence ID" value="GFY71338.1"/>
    <property type="molecule type" value="Genomic_DNA"/>
</dbReference>
<feature type="transmembrane region" description="Helical" evidence="1">
    <location>
        <begin position="91"/>
        <end position="110"/>
    </location>
</feature>
<accession>A0A8X6YIH2</accession>
<feature type="transmembrane region" description="Helical" evidence="1">
    <location>
        <begin position="172"/>
        <end position="189"/>
    </location>
</feature>
<dbReference type="AlphaFoldDB" id="A0A8X6YIH2"/>
<keyword evidence="1" id="KW-1133">Transmembrane helix</keyword>
<keyword evidence="1" id="KW-0812">Transmembrane</keyword>
<evidence type="ECO:0000313" key="3">
    <source>
        <dbReference type="Proteomes" id="UP000886998"/>
    </source>
</evidence>
<keyword evidence="1" id="KW-0472">Membrane</keyword>
<evidence type="ECO:0000256" key="1">
    <source>
        <dbReference type="SAM" id="Phobius"/>
    </source>
</evidence>